<organism evidence="5 6">
    <name type="scientific">Dactylosporangium matsuzakiense</name>
    <dbReference type="NCBI Taxonomy" id="53360"/>
    <lineage>
        <taxon>Bacteria</taxon>
        <taxon>Bacillati</taxon>
        <taxon>Actinomycetota</taxon>
        <taxon>Actinomycetes</taxon>
        <taxon>Micromonosporales</taxon>
        <taxon>Micromonosporaceae</taxon>
        <taxon>Dactylosporangium</taxon>
    </lineage>
</organism>
<protein>
    <submittedName>
        <fullName evidence="5">Threonine aldolase</fullName>
    </submittedName>
</protein>
<evidence type="ECO:0000256" key="1">
    <source>
        <dbReference type="ARBA" id="ARBA00001933"/>
    </source>
</evidence>
<dbReference type="PANTHER" id="PTHR48097:SF5">
    <property type="entry name" value="LOW SPECIFICITY L-THREONINE ALDOLASE"/>
    <property type="match status" value="1"/>
</dbReference>
<dbReference type="InterPro" id="IPR015421">
    <property type="entry name" value="PyrdxlP-dep_Trfase_major"/>
</dbReference>
<evidence type="ECO:0000313" key="6">
    <source>
        <dbReference type="Proteomes" id="UP001143480"/>
    </source>
</evidence>
<dbReference type="Proteomes" id="UP001143480">
    <property type="component" value="Unassembled WGS sequence"/>
</dbReference>
<evidence type="ECO:0000259" key="4">
    <source>
        <dbReference type="Pfam" id="PF01212"/>
    </source>
</evidence>
<comment type="similarity">
    <text evidence="2">Belongs to the threonine aldolase family.</text>
</comment>
<reference evidence="5" key="1">
    <citation type="journal article" date="2014" name="Int. J. Syst. Evol. Microbiol.">
        <title>Complete genome sequence of Corynebacterium casei LMG S-19264T (=DSM 44701T), isolated from a smear-ripened cheese.</title>
        <authorList>
            <consortium name="US DOE Joint Genome Institute (JGI-PGF)"/>
            <person name="Walter F."/>
            <person name="Albersmeier A."/>
            <person name="Kalinowski J."/>
            <person name="Ruckert C."/>
        </authorList>
    </citation>
    <scope>NUCLEOTIDE SEQUENCE</scope>
    <source>
        <strain evidence="5">VKM Ac-1321</strain>
    </source>
</reference>
<name>A0A9W6NS54_9ACTN</name>
<dbReference type="Pfam" id="PF01212">
    <property type="entry name" value="Beta_elim_lyase"/>
    <property type="match status" value="1"/>
</dbReference>
<dbReference type="Gene3D" id="3.90.1150.10">
    <property type="entry name" value="Aspartate Aminotransferase, domain 1"/>
    <property type="match status" value="1"/>
</dbReference>
<dbReference type="Gene3D" id="3.40.640.10">
    <property type="entry name" value="Type I PLP-dependent aspartate aminotransferase-like (Major domain)"/>
    <property type="match status" value="1"/>
</dbReference>
<reference evidence="5" key="2">
    <citation type="submission" date="2023-01" db="EMBL/GenBank/DDBJ databases">
        <authorList>
            <person name="Sun Q."/>
            <person name="Evtushenko L."/>
        </authorList>
    </citation>
    <scope>NUCLEOTIDE SEQUENCE</scope>
    <source>
        <strain evidence="5">VKM Ac-1321</strain>
    </source>
</reference>
<comment type="cofactor">
    <cofactor evidence="1">
        <name>pyridoxal 5'-phosphate</name>
        <dbReference type="ChEBI" id="CHEBI:597326"/>
    </cofactor>
</comment>
<evidence type="ECO:0000256" key="2">
    <source>
        <dbReference type="ARBA" id="ARBA00006966"/>
    </source>
</evidence>
<comment type="caution">
    <text evidence="5">The sequence shown here is derived from an EMBL/GenBank/DDBJ whole genome shotgun (WGS) entry which is preliminary data.</text>
</comment>
<dbReference type="SUPFAM" id="SSF53383">
    <property type="entry name" value="PLP-dependent transferases"/>
    <property type="match status" value="1"/>
</dbReference>
<accession>A0A9W6NS54</accession>
<sequence>MTFLVSDNTSGVHPDILAAIVRANAGQAPSYGDDPLTAHAEQLIRDHFGPQAEVVFAVTGTAANVIALATLLRPYETVLCAETAHIATDECAAPEHFTGARLTTVPTRDGRLTPDQVAAFARADGSPHSPLPRAVSIAQPTELGTLYSVADLQALAATAHAHGLRLHIDGARLANAAAALGTGLAEAATAADIVSLGGTKNGALAADAVIFLDPSLAGPRRLIQKQAMQLLSKGRFVAAQFVALLEGDLWRTNAAHANAMAARVAQVVSSVPGAVIAFPVQTNAVFATLPVTGGPSRTGAALDEHAGAAVELARYGGGGAAGLPQRFMAAFDTTEADVQAFARVLHAALIG</sequence>
<dbReference type="AlphaFoldDB" id="A0A9W6NS54"/>
<dbReference type="GO" id="GO:0016829">
    <property type="term" value="F:lyase activity"/>
    <property type="evidence" value="ECO:0007669"/>
    <property type="project" value="InterPro"/>
</dbReference>
<keyword evidence="3" id="KW-0663">Pyridoxal phosphate</keyword>
<dbReference type="InterPro" id="IPR015424">
    <property type="entry name" value="PyrdxlP-dep_Trfase"/>
</dbReference>
<dbReference type="RefSeq" id="WP_261959319.1">
    <property type="nucleotide sequence ID" value="NZ_BAAAXA010000001.1"/>
</dbReference>
<evidence type="ECO:0000256" key="3">
    <source>
        <dbReference type="ARBA" id="ARBA00022898"/>
    </source>
</evidence>
<dbReference type="InterPro" id="IPR001597">
    <property type="entry name" value="ArAA_b-elim_lyase/Thr_aldolase"/>
</dbReference>
<dbReference type="EMBL" id="BSFP01000086">
    <property type="protein sequence ID" value="GLL07138.1"/>
    <property type="molecule type" value="Genomic_DNA"/>
</dbReference>
<gene>
    <name evidence="5" type="primary">ltaE</name>
    <name evidence="5" type="ORF">GCM10017581_088900</name>
</gene>
<keyword evidence="6" id="KW-1185">Reference proteome</keyword>
<dbReference type="GO" id="GO:0006520">
    <property type="term" value="P:amino acid metabolic process"/>
    <property type="evidence" value="ECO:0007669"/>
    <property type="project" value="InterPro"/>
</dbReference>
<feature type="domain" description="Aromatic amino acid beta-eliminating lyase/threonine aldolase" evidence="4">
    <location>
        <begin position="4"/>
        <end position="288"/>
    </location>
</feature>
<evidence type="ECO:0000313" key="5">
    <source>
        <dbReference type="EMBL" id="GLL07138.1"/>
    </source>
</evidence>
<dbReference type="PANTHER" id="PTHR48097">
    <property type="entry name" value="L-THREONINE ALDOLASE-RELATED"/>
    <property type="match status" value="1"/>
</dbReference>
<dbReference type="InterPro" id="IPR015422">
    <property type="entry name" value="PyrdxlP-dep_Trfase_small"/>
</dbReference>
<proteinExistence type="inferred from homology"/>